<dbReference type="SMART" id="SM01059">
    <property type="entry name" value="CAT"/>
    <property type="match status" value="1"/>
</dbReference>
<dbReference type="AlphaFoldDB" id="A0A3E2B1G4"/>
<organism evidence="2 3">
    <name type="scientific">Evtepia gabavorous</name>
    <dbReference type="NCBI Taxonomy" id="2211183"/>
    <lineage>
        <taxon>Bacteria</taxon>
        <taxon>Bacillati</taxon>
        <taxon>Bacillota</taxon>
        <taxon>Clostridia</taxon>
        <taxon>Eubacteriales</taxon>
        <taxon>Evtepia</taxon>
    </lineage>
</organism>
<dbReference type="SUPFAM" id="SSF52777">
    <property type="entry name" value="CoA-dependent acyltransferases"/>
    <property type="match status" value="1"/>
</dbReference>
<comment type="caution">
    <text evidence="2">The sequence shown here is derived from an EMBL/GenBank/DDBJ whole genome shotgun (WGS) entry which is preliminary data.</text>
</comment>
<evidence type="ECO:0000313" key="3">
    <source>
        <dbReference type="Proteomes" id="UP000260649"/>
    </source>
</evidence>
<dbReference type="PIRSF" id="PIRSF000440">
    <property type="entry name" value="CAT"/>
    <property type="match status" value="1"/>
</dbReference>
<dbReference type="Pfam" id="PF00302">
    <property type="entry name" value="CAT"/>
    <property type="match status" value="1"/>
</dbReference>
<dbReference type="GO" id="GO:0008811">
    <property type="term" value="F:chloramphenicol O-acetyltransferase activity"/>
    <property type="evidence" value="ECO:0007669"/>
    <property type="project" value="InterPro"/>
</dbReference>
<dbReference type="PANTHER" id="PTHR38474">
    <property type="entry name" value="SLR0299 PROTEIN"/>
    <property type="match status" value="1"/>
</dbReference>
<dbReference type="InterPro" id="IPR023213">
    <property type="entry name" value="CAT-like_dom_sf"/>
</dbReference>
<dbReference type="InterPro" id="IPR001707">
    <property type="entry name" value="Cmp_AcTrfase"/>
</dbReference>
<dbReference type="Gene3D" id="3.30.559.10">
    <property type="entry name" value="Chloramphenicol acetyltransferase-like domain"/>
    <property type="match status" value="1"/>
</dbReference>
<dbReference type="EMBL" id="QQRQ01000028">
    <property type="protein sequence ID" value="RFT05791.1"/>
    <property type="molecule type" value="Genomic_DNA"/>
</dbReference>
<evidence type="ECO:0000313" key="2">
    <source>
        <dbReference type="EMBL" id="RFT05791.1"/>
    </source>
</evidence>
<proteinExistence type="predicted"/>
<dbReference type="PANTHER" id="PTHR38474:SF2">
    <property type="entry name" value="CHLORAMPHENICOL ACETYLTRANSFERASE"/>
    <property type="match status" value="1"/>
</dbReference>
<reference evidence="2 3" key="1">
    <citation type="submission" date="2018-07" db="EMBL/GenBank/DDBJ databases">
        <title>GABA Modulating Bacteria of the Human Gut Microbiota.</title>
        <authorList>
            <person name="Strandwitz P."/>
            <person name="Kim K.H."/>
            <person name="Terekhova D."/>
            <person name="Liu J.K."/>
            <person name="Sharma A."/>
            <person name="Levering J."/>
            <person name="Mcdonald D."/>
            <person name="Dietrich D."/>
            <person name="Ramadhar T.R."/>
            <person name="Lekbua A."/>
            <person name="Mroue N."/>
            <person name="Liston C."/>
            <person name="Stewart E.J."/>
            <person name="Dubin M.J."/>
            <person name="Zengler K."/>
            <person name="Knight R."/>
            <person name="Gilbert J.A."/>
            <person name="Clardy J."/>
            <person name="Lewis K."/>
        </authorList>
    </citation>
    <scope>NUCLEOTIDE SEQUENCE [LARGE SCALE GENOMIC DNA]</scope>
    <source>
        <strain evidence="2 3">KLE1738</strain>
    </source>
</reference>
<name>A0A3E2B1G4_9FIRM</name>
<protein>
    <submittedName>
        <fullName evidence="2">Chloramphenicol acetyltransferase CAT</fullName>
    </submittedName>
</protein>
<keyword evidence="3" id="KW-1185">Reference proteome</keyword>
<evidence type="ECO:0000256" key="1">
    <source>
        <dbReference type="PIRSR" id="PIRSR000440-1"/>
    </source>
</evidence>
<dbReference type="RefSeq" id="WP_117142783.1">
    <property type="nucleotide sequence ID" value="NZ_CAKXKJ010000004.1"/>
</dbReference>
<feature type="active site" description="Proton acceptor" evidence="1">
    <location>
        <position position="190"/>
    </location>
</feature>
<accession>A0A3E2B1G4</accession>
<dbReference type="GeneID" id="97996221"/>
<gene>
    <name evidence="2" type="ORF">DV520_10785</name>
</gene>
<dbReference type="Proteomes" id="UP000260649">
    <property type="component" value="Unassembled WGS sequence"/>
</dbReference>
<keyword evidence="2" id="KW-0808">Transferase</keyword>
<sequence length="219" mass="25122">MQFTPIDLSTWPRREHFHYYRNQLPCGYSVTVQLDVTRFRAMLERKGLKFYPSFIWCVSHTILSHPAFRMGVDSEGQPGTYDRMHPNYTVFHEDDHTFSDLWTEHNESFPVFYQAFLSDVATYGTRHGMKARAGQPANFYCISCVPWLSFTGYASTVPGGQPNLFPVITYGKAAEHQGTWTMPFAVNISHAAADGWHTAQFLNDLQALLDRVDLEEVAR</sequence>
<dbReference type="OrthoDB" id="9801766at2"/>